<dbReference type="Proteomes" id="UP000254069">
    <property type="component" value="Unassembled WGS sequence"/>
</dbReference>
<dbReference type="InterPro" id="IPR010970">
    <property type="entry name" value="Cys_dSase_SufS"/>
</dbReference>
<organism evidence="10 11">
    <name type="scientific">Shewanella algae</name>
    <dbReference type="NCBI Taxonomy" id="38313"/>
    <lineage>
        <taxon>Bacteria</taxon>
        <taxon>Pseudomonadati</taxon>
        <taxon>Pseudomonadota</taxon>
        <taxon>Gammaproteobacteria</taxon>
        <taxon>Alteromonadales</taxon>
        <taxon>Shewanellaceae</taxon>
        <taxon>Shewanella</taxon>
    </lineage>
</organism>
<dbReference type="Gene3D" id="3.90.1150.10">
    <property type="entry name" value="Aspartate Aminotransferase, domain 1"/>
    <property type="match status" value="1"/>
</dbReference>
<dbReference type="SUPFAM" id="SSF53383">
    <property type="entry name" value="PLP-dependent transferases"/>
    <property type="match status" value="1"/>
</dbReference>
<dbReference type="CDD" id="cd06453">
    <property type="entry name" value="SufS_like"/>
    <property type="match status" value="1"/>
</dbReference>
<dbReference type="InterPro" id="IPR000192">
    <property type="entry name" value="Aminotrans_V_dom"/>
</dbReference>
<dbReference type="InterPro" id="IPR015421">
    <property type="entry name" value="PyrdxlP-dep_Trfase_major"/>
</dbReference>
<keyword evidence="4 8" id="KW-0808">Transferase</keyword>
<dbReference type="NCBIfam" id="TIGR01979">
    <property type="entry name" value="sufS"/>
    <property type="match status" value="1"/>
</dbReference>
<evidence type="ECO:0000313" key="11">
    <source>
        <dbReference type="Proteomes" id="UP000254069"/>
    </source>
</evidence>
<dbReference type="PANTHER" id="PTHR43586">
    <property type="entry name" value="CYSTEINE DESULFURASE"/>
    <property type="match status" value="1"/>
</dbReference>
<name>A0A379YXX5_9GAMM</name>
<dbReference type="EC" id="2.8.1.7" evidence="3 8"/>
<comment type="cofactor">
    <cofactor evidence="1 7">
        <name>pyridoxal 5'-phosphate</name>
        <dbReference type="ChEBI" id="CHEBI:597326"/>
    </cofactor>
</comment>
<protein>
    <recommendedName>
        <fullName evidence="3 8">Cysteine desulfurase</fullName>
        <ecNumber evidence="3 8">2.8.1.7</ecNumber>
    </recommendedName>
</protein>
<evidence type="ECO:0000256" key="5">
    <source>
        <dbReference type="ARBA" id="ARBA00022898"/>
    </source>
</evidence>
<evidence type="ECO:0000256" key="7">
    <source>
        <dbReference type="RuleBase" id="RU004504"/>
    </source>
</evidence>
<evidence type="ECO:0000256" key="2">
    <source>
        <dbReference type="ARBA" id="ARBA00010447"/>
    </source>
</evidence>
<dbReference type="EMBL" id="UGYO01000001">
    <property type="protein sequence ID" value="SUI51825.1"/>
    <property type="molecule type" value="Genomic_DNA"/>
</dbReference>
<dbReference type="GO" id="GO:0030170">
    <property type="term" value="F:pyridoxal phosphate binding"/>
    <property type="evidence" value="ECO:0007669"/>
    <property type="project" value="UniProtKB-UniRule"/>
</dbReference>
<dbReference type="GO" id="GO:0031071">
    <property type="term" value="F:cysteine desulfurase activity"/>
    <property type="evidence" value="ECO:0007669"/>
    <property type="project" value="UniProtKB-UniRule"/>
</dbReference>
<evidence type="ECO:0000256" key="3">
    <source>
        <dbReference type="ARBA" id="ARBA00012239"/>
    </source>
</evidence>
<evidence type="ECO:0000256" key="6">
    <source>
        <dbReference type="ARBA" id="ARBA00050776"/>
    </source>
</evidence>
<dbReference type="PROSITE" id="PS00595">
    <property type="entry name" value="AA_TRANSFER_CLASS_5"/>
    <property type="match status" value="1"/>
</dbReference>
<accession>A0A379YXX5</accession>
<dbReference type="InterPro" id="IPR015424">
    <property type="entry name" value="PyrdxlP-dep_Trfase"/>
</dbReference>
<proteinExistence type="inferred from homology"/>
<keyword evidence="11" id="KW-1185">Reference proteome</keyword>
<comment type="function">
    <text evidence="8">Catalyzes the removal of elemental sulfur and selenium atoms from L-cysteine, L-cystine, L-selenocysteine, and L-selenocystine to produce L-alanine.</text>
</comment>
<dbReference type="InterPro" id="IPR015422">
    <property type="entry name" value="PyrdxlP-dep_Trfase_small"/>
</dbReference>
<evidence type="ECO:0000313" key="10">
    <source>
        <dbReference type="EMBL" id="SUI51825.1"/>
    </source>
</evidence>
<dbReference type="Gene3D" id="3.40.640.10">
    <property type="entry name" value="Type I PLP-dependent aspartate aminotransferase-like (Major domain)"/>
    <property type="match status" value="1"/>
</dbReference>
<evidence type="ECO:0000256" key="8">
    <source>
        <dbReference type="RuleBase" id="RU004506"/>
    </source>
</evidence>
<evidence type="ECO:0000256" key="4">
    <source>
        <dbReference type="ARBA" id="ARBA00022679"/>
    </source>
</evidence>
<sequence>MSTPQLRAQFPALTQMLGDYPLVYLDTAATSQKPRRVLEAMARFYREDCANVHRAAHQLSARATQAYEAVRDALQHFIHAARREEIIFTHGTTEAINLLAWGLGERFGKDDLILVDSCAHHANLLPWQQLAKRSGARLEPIPLDKELRLDKAAFSLLLQQKPKLVALSHVSNVLGTVNDIQALCQDIRAAGAISVVDGAQAVAHLQLDMQQLGCDFYAFSGHKMYGPSGIGVLWGRYELLDTLEPLLTGGEMIKTVSFQDSTFGDLPNRLEAGTPPIAEVIGLGEAVAFLEQQDRQALALAEQKLLNKLQQGLSAIAGVELYAAHGDNLGAVAFNLKGEHHQDVGILLDQQGIAVRCGHHCAMPLMSLVGIKGCCRASVGIYTDEQDIKRFLDALRASAELLGY</sequence>
<dbReference type="PANTHER" id="PTHR43586:SF8">
    <property type="entry name" value="CYSTEINE DESULFURASE 1, CHLOROPLASTIC"/>
    <property type="match status" value="1"/>
</dbReference>
<reference evidence="10 11" key="1">
    <citation type="submission" date="2018-06" db="EMBL/GenBank/DDBJ databases">
        <authorList>
            <consortium name="Pathogen Informatics"/>
            <person name="Doyle S."/>
        </authorList>
    </citation>
    <scope>NUCLEOTIDE SEQUENCE [LARGE SCALE GENOMIC DNA]</scope>
    <source>
        <strain evidence="10 11">NCTC10738</strain>
    </source>
</reference>
<feature type="domain" description="Aminotransferase class V" evidence="9">
    <location>
        <begin position="23"/>
        <end position="391"/>
    </location>
</feature>
<keyword evidence="5 8" id="KW-0663">Pyridoxal phosphate</keyword>
<comment type="catalytic activity">
    <reaction evidence="6 8">
        <text>(sulfur carrier)-H + L-cysteine = (sulfur carrier)-SH + L-alanine</text>
        <dbReference type="Rhea" id="RHEA:43892"/>
        <dbReference type="Rhea" id="RHEA-COMP:14737"/>
        <dbReference type="Rhea" id="RHEA-COMP:14739"/>
        <dbReference type="ChEBI" id="CHEBI:29917"/>
        <dbReference type="ChEBI" id="CHEBI:35235"/>
        <dbReference type="ChEBI" id="CHEBI:57972"/>
        <dbReference type="ChEBI" id="CHEBI:64428"/>
        <dbReference type="EC" id="2.8.1.7"/>
    </reaction>
</comment>
<dbReference type="RefSeq" id="WP_115389159.1">
    <property type="nucleotide sequence ID" value="NZ_AP024610.1"/>
</dbReference>
<dbReference type="Pfam" id="PF00266">
    <property type="entry name" value="Aminotran_5"/>
    <property type="match status" value="1"/>
</dbReference>
<dbReference type="AlphaFoldDB" id="A0A379YXX5"/>
<comment type="similarity">
    <text evidence="2 8">Belongs to the class-V pyridoxal-phosphate-dependent aminotransferase family. Csd subfamily.</text>
</comment>
<evidence type="ECO:0000256" key="1">
    <source>
        <dbReference type="ARBA" id="ARBA00001933"/>
    </source>
</evidence>
<dbReference type="InterPro" id="IPR020578">
    <property type="entry name" value="Aminotrans_V_PyrdxlP_BS"/>
</dbReference>
<gene>
    <name evidence="10" type="primary">csd</name>
    <name evidence="10" type="ORF">NCTC10738_00670</name>
</gene>
<dbReference type="GO" id="GO:0006534">
    <property type="term" value="P:cysteine metabolic process"/>
    <property type="evidence" value="ECO:0007669"/>
    <property type="project" value="UniProtKB-UniRule"/>
</dbReference>
<evidence type="ECO:0000259" key="9">
    <source>
        <dbReference type="Pfam" id="PF00266"/>
    </source>
</evidence>